<name>A0A246S3W3_9GAMM</name>
<organism evidence="1 2">
    <name type="scientific">Halomonas campaniensis</name>
    <dbReference type="NCBI Taxonomy" id="213554"/>
    <lineage>
        <taxon>Bacteria</taxon>
        <taxon>Pseudomonadati</taxon>
        <taxon>Pseudomonadota</taxon>
        <taxon>Gammaproteobacteria</taxon>
        <taxon>Oceanospirillales</taxon>
        <taxon>Halomonadaceae</taxon>
        <taxon>Halomonas</taxon>
    </lineage>
</organism>
<reference evidence="1 2" key="1">
    <citation type="submission" date="2014-08" db="EMBL/GenBank/DDBJ databases">
        <title>Draft genome sequence of a novel L-asparaginase producing marine bacterium, Halomonas campaniensis.</title>
        <authorList>
            <person name="Sundarakrishnan B."/>
            <person name="Moushumi Priya A."/>
            <person name="Raman G."/>
            <person name="Sakthivel N."/>
            <person name="Park S."/>
            <person name="Jayachandran S."/>
        </authorList>
    </citation>
    <scope>NUCLEOTIDE SEQUENCE [LARGE SCALE GENOMIC DNA]</scope>
    <source>
        <strain evidence="1 2">SK03</strain>
    </source>
</reference>
<dbReference type="Proteomes" id="UP000197334">
    <property type="component" value="Unassembled WGS sequence"/>
</dbReference>
<evidence type="ECO:0000313" key="2">
    <source>
        <dbReference type="Proteomes" id="UP000197334"/>
    </source>
</evidence>
<dbReference type="AlphaFoldDB" id="A0A246S3W3"/>
<accession>A0A246S3W3</accession>
<comment type="caution">
    <text evidence="1">The sequence shown here is derived from an EMBL/GenBank/DDBJ whole genome shotgun (WGS) entry which is preliminary data.</text>
</comment>
<evidence type="ECO:0000313" key="1">
    <source>
        <dbReference type="EMBL" id="OWV31154.1"/>
    </source>
</evidence>
<keyword evidence="2" id="KW-1185">Reference proteome</keyword>
<protein>
    <submittedName>
        <fullName evidence="1">Uncharacterized protein</fullName>
    </submittedName>
</protein>
<proteinExistence type="predicted"/>
<dbReference type="EMBL" id="JPUA01000005">
    <property type="protein sequence ID" value="OWV31154.1"/>
    <property type="molecule type" value="Genomic_DNA"/>
</dbReference>
<dbReference type="OrthoDB" id="9905671at2"/>
<dbReference type="RefSeq" id="WP_088698699.1">
    <property type="nucleotide sequence ID" value="NZ_JPUA01000005.1"/>
</dbReference>
<gene>
    <name evidence="1" type="ORF">JI62_02685</name>
</gene>
<sequence length="70" mass="8052">MTAKNFEQAPGKASRPLRVITPSGETFILGKTSNPEKEQDIEALLQARRKAHQRAREVIFKHRRELLDKL</sequence>